<dbReference type="Proteomes" id="UP001432027">
    <property type="component" value="Unassembled WGS sequence"/>
</dbReference>
<gene>
    <name evidence="1" type="ORF">PENTCL1PPCAC_8834</name>
</gene>
<name>A0AAV5SUV8_9BILA</name>
<dbReference type="AlphaFoldDB" id="A0AAV5SUV8"/>
<feature type="non-terminal residue" evidence="1">
    <location>
        <position position="1"/>
    </location>
</feature>
<proteinExistence type="predicted"/>
<accession>A0AAV5SUV8</accession>
<comment type="caution">
    <text evidence="1">The sequence shown here is derived from an EMBL/GenBank/DDBJ whole genome shotgun (WGS) entry which is preliminary data.</text>
</comment>
<reference evidence="1" key="1">
    <citation type="submission" date="2023-10" db="EMBL/GenBank/DDBJ databases">
        <title>Genome assembly of Pristionchus species.</title>
        <authorList>
            <person name="Yoshida K."/>
            <person name="Sommer R.J."/>
        </authorList>
    </citation>
    <scope>NUCLEOTIDE SEQUENCE</scope>
    <source>
        <strain evidence="1">RS0144</strain>
    </source>
</reference>
<keyword evidence="2" id="KW-1185">Reference proteome</keyword>
<evidence type="ECO:0000313" key="2">
    <source>
        <dbReference type="Proteomes" id="UP001432027"/>
    </source>
</evidence>
<organism evidence="1 2">
    <name type="scientific">Pristionchus entomophagus</name>
    <dbReference type="NCBI Taxonomy" id="358040"/>
    <lineage>
        <taxon>Eukaryota</taxon>
        <taxon>Metazoa</taxon>
        <taxon>Ecdysozoa</taxon>
        <taxon>Nematoda</taxon>
        <taxon>Chromadorea</taxon>
        <taxon>Rhabditida</taxon>
        <taxon>Rhabditina</taxon>
        <taxon>Diplogasteromorpha</taxon>
        <taxon>Diplogasteroidea</taxon>
        <taxon>Neodiplogasteridae</taxon>
        <taxon>Pristionchus</taxon>
    </lineage>
</organism>
<dbReference type="EMBL" id="BTSX01000002">
    <property type="protein sequence ID" value="GMS86659.1"/>
    <property type="molecule type" value="Genomic_DNA"/>
</dbReference>
<evidence type="ECO:0000313" key="1">
    <source>
        <dbReference type="EMBL" id="GMS86659.1"/>
    </source>
</evidence>
<protein>
    <recommendedName>
        <fullName evidence="3">Myb/SANT-like transcription factor</fullName>
    </recommendedName>
</protein>
<sequence length="247" mass="28229">KKDLNTTDKKKLFALVKLEPVLWDIRSQEYKKGTLKRKNAWSVMDNLFGVEGGTSQRIFTSTKLSRKRAMCSIKNTPSGSEWIKQKLVDFESELSYLDAMERESIVHQLSDDEEQSTRLGSTMIKKEYSASSKALCMMVNNEKGSEEAVTVPRKKQRVEQKYFLMKSMEKNDEMLEVIMKSIQDDSSNQSTVKSSSKYSDITDRIENVLDSLPQNVRYRAIGAIHNSLNEKRILMCFPSMAPKAGQS</sequence>
<evidence type="ECO:0008006" key="3">
    <source>
        <dbReference type="Google" id="ProtNLM"/>
    </source>
</evidence>